<reference evidence="1 2" key="1">
    <citation type="submission" date="2024-01" db="EMBL/GenBank/DDBJ databases">
        <title>Genome assemblies of Stephania.</title>
        <authorList>
            <person name="Yang L."/>
        </authorList>
    </citation>
    <scope>NUCLEOTIDE SEQUENCE [LARGE SCALE GENOMIC DNA]</scope>
    <source>
        <strain evidence="1">QJT</strain>
        <tissue evidence="1">Leaf</tissue>
    </source>
</reference>
<dbReference type="Proteomes" id="UP001417504">
    <property type="component" value="Unassembled WGS sequence"/>
</dbReference>
<dbReference type="PANTHER" id="PTHR37205:SF1">
    <property type="entry name" value="F23A5.30 PROTEIN"/>
    <property type="match status" value="1"/>
</dbReference>
<dbReference type="GO" id="GO:0009909">
    <property type="term" value="P:regulation of flower development"/>
    <property type="evidence" value="ECO:0007669"/>
    <property type="project" value="InterPro"/>
</dbReference>
<organism evidence="1 2">
    <name type="scientific">Stephania japonica</name>
    <dbReference type="NCBI Taxonomy" id="461633"/>
    <lineage>
        <taxon>Eukaryota</taxon>
        <taxon>Viridiplantae</taxon>
        <taxon>Streptophyta</taxon>
        <taxon>Embryophyta</taxon>
        <taxon>Tracheophyta</taxon>
        <taxon>Spermatophyta</taxon>
        <taxon>Magnoliopsida</taxon>
        <taxon>Ranunculales</taxon>
        <taxon>Menispermaceae</taxon>
        <taxon>Menispermoideae</taxon>
        <taxon>Cissampelideae</taxon>
        <taxon>Stephania</taxon>
    </lineage>
</organism>
<keyword evidence="2" id="KW-1185">Reference proteome</keyword>
<dbReference type="InterPro" id="IPR038864">
    <property type="entry name" value="HDR1"/>
</dbReference>
<name>A0AAP0F775_9MAGN</name>
<sequence>MVLTVYAVSTRTLDMVKPAVRDCGGRPESVLKDREIDGLNEQLEEDAKALEHMQFQLLQERSRRSEVEMENTMLQNQVSMLMNMLRSTRRTCRKKVQKILDSHELLCEENEKRGEVLCGRGVGQGEKCGEGVCSCFWVSVHELLCGEYPKRVSCKVKGGSVAVSESVYEVDAGKSGDVSKTSCSFWPGGIESEIPKLPLLLDRIGEENEKREYPKRVSCKVKGGSVAVSESVYEVDAGKSGDVSKTSCSFWPGGIESEIPKLPLLLDRIGEEHLLHARRGGSHTC</sequence>
<evidence type="ECO:0000313" key="2">
    <source>
        <dbReference type="Proteomes" id="UP001417504"/>
    </source>
</evidence>
<comment type="caution">
    <text evidence="1">The sequence shown here is derived from an EMBL/GenBank/DDBJ whole genome shotgun (WGS) entry which is preliminary data.</text>
</comment>
<gene>
    <name evidence="1" type="ORF">Sjap_019188</name>
</gene>
<dbReference type="PANTHER" id="PTHR37205">
    <property type="entry name" value="F23A5.30 PROTEIN"/>
    <property type="match status" value="1"/>
</dbReference>
<accession>A0AAP0F775</accession>
<evidence type="ECO:0000313" key="1">
    <source>
        <dbReference type="EMBL" id="KAK9101934.1"/>
    </source>
</evidence>
<dbReference type="AlphaFoldDB" id="A0AAP0F775"/>
<proteinExistence type="predicted"/>
<protein>
    <submittedName>
        <fullName evidence="1">Uncharacterized protein</fullName>
    </submittedName>
</protein>
<dbReference type="EMBL" id="JBBNAE010000008">
    <property type="protein sequence ID" value="KAK9101934.1"/>
    <property type="molecule type" value="Genomic_DNA"/>
</dbReference>